<gene>
    <name evidence="1" type="ORF">ACJDUH_16840</name>
</gene>
<protein>
    <recommendedName>
        <fullName evidence="3">DUF35 domain-containing protein</fullName>
    </recommendedName>
</protein>
<dbReference type="RefSeq" id="WP_406766369.1">
    <property type="nucleotide sequence ID" value="NZ_JBJHZY010000004.1"/>
</dbReference>
<organism evidence="1 2">
    <name type="scientific">Candidatus Clostridium radicumherbarum</name>
    <dbReference type="NCBI Taxonomy" id="3381662"/>
    <lineage>
        <taxon>Bacteria</taxon>
        <taxon>Bacillati</taxon>
        <taxon>Bacillota</taxon>
        <taxon>Clostridia</taxon>
        <taxon>Eubacteriales</taxon>
        <taxon>Clostridiaceae</taxon>
        <taxon>Clostridium</taxon>
    </lineage>
</organism>
<accession>A0ABW8U138</accession>
<reference evidence="1 2" key="1">
    <citation type="submission" date="2024-11" db="EMBL/GenBank/DDBJ databases">
        <authorList>
            <person name="Heng Y.C."/>
            <person name="Lim A.C.H."/>
            <person name="Lee J.K.Y."/>
            <person name="Kittelmann S."/>
        </authorList>
    </citation>
    <scope>NUCLEOTIDE SEQUENCE [LARGE SCALE GENOMIC DNA]</scope>
    <source>
        <strain evidence="1 2">WILCCON 0202</strain>
    </source>
</reference>
<comment type="caution">
    <text evidence="1">The sequence shown here is derived from an EMBL/GenBank/DDBJ whole genome shotgun (WGS) entry which is preliminary data.</text>
</comment>
<keyword evidence="2" id="KW-1185">Reference proteome</keyword>
<evidence type="ECO:0000313" key="1">
    <source>
        <dbReference type="EMBL" id="MFL0269747.1"/>
    </source>
</evidence>
<evidence type="ECO:0000313" key="2">
    <source>
        <dbReference type="Proteomes" id="UP001623661"/>
    </source>
</evidence>
<name>A0ABW8U138_9CLOT</name>
<evidence type="ECO:0008006" key="3">
    <source>
        <dbReference type="Google" id="ProtNLM"/>
    </source>
</evidence>
<proteinExistence type="predicted"/>
<dbReference type="EMBL" id="JBJHZY010000004">
    <property type="protein sequence ID" value="MFL0269747.1"/>
    <property type="molecule type" value="Genomic_DNA"/>
</dbReference>
<sequence>MNKLYYCNDCKRVINSEENCNYCNSNLVYELVDGAPVNVIGTKLKGKVLKIKENTVRLLIKDEGNNRLIKDYEGDKLRKII</sequence>
<dbReference type="Proteomes" id="UP001623661">
    <property type="component" value="Unassembled WGS sequence"/>
</dbReference>